<dbReference type="HOGENOM" id="CLU_2934696_0_0_0"/>
<dbReference type="STRING" id="59374.FSU_0579"/>
<accession>D9S756</accession>
<reference evidence="2" key="1">
    <citation type="submission" date="2010-08" db="EMBL/GenBank/DDBJ databases">
        <title>Complete sequence of Fibrobacter succinogenes subsp. succinogenes S85.</title>
        <authorList>
            <person name="Durkin A.S."/>
            <person name="Nelson K.E."/>
            <person name="Morrison M."/>
            <person name="Forsberg C.W."/>
            <person name="Wilson D.B."/>
            <person name="Russell J.B."/>
            <person name="Cann I.K.O."/>
            <person name="Mackie R.I."/>
            <person name="White B.A."/>
        </authorList>
    </citation>
    <scope>NUCLEOTIDE SEQUENCE [LARGE SCALE GENOMIC DNA]</scope>
    <source>
        <strain evidence="2">ATCC 19169 / S85</strain>
    </source>
</reference>
<gene>
    <name evidence="1" type="ordered locus">FSU_0579</name>
</gene>
<protein>
    <submittedName>
        <fullName evidence="1">Uncharacterized protein</fullName>
    </submittedName>
</protein>
<name>D9S756_FIBSS</name>
<dbReference type="EMBL" id="CP002158">
    <property type="protein sequence ID" value="ADL26253.1"/>
    <property type="molecule type" value="Genomic_DNA"/>
</dbReference>
<evidence type="ECO:0000313" key="1">
    <source>
        <dbReference type="EMBL" id="ADL26253.1"/>
    </source>
</evidence>
<dbReference type="KEGG" id="fsc:FSU_0579"/>
<organism evidence="1 2">
    <name type="scientific">Fibrobacter succinogenes (strain ATCC 19169 / S85)</name>
    <dbReference type="NCBI Taxonomy" id="59374"/>
    <lineage>
        <taxon>Bacteria</taxon>
        <taxon>Pseudomonadati</taxon>
        <taxon>Fibrobacterota</taxon>
        <taxon>Fibrobacteria</taxon>
        <taxon>Fibrobacterales</taxon>
        <taxon>Fibrobacteraceae</taxon>
        <taxon>Fibrobacter</taxon>
    </lineage>
</organism>
<sequence>MFRMELFVPKENCAYFKNMLVSLFLRLCRSYFYRKNGVIYENIEIIKHRLVRSSNALRLW</sequence>
<dbReference type="AlphaFoldDB" id="D9S756"/>
<proteinExistence type="predicted"/>
<dbReference type="Proteomes" id="UP000000517">
    <property type="component" value="Chromosome"/>
</dbReference>
<evidence type="ECO:0000313" key="2">
    <source>
        <dbReference type="Proteomes" id="UP000000517"/>
    </source>
</evidence>